<dbReference type="EC" id="3.4.22.70" evidence="4"/>
<dbReference type="KEGG" id="cei:CEPID_10435"/>
<dbReference type="GO" id="GO:0016787">
    <property type="term" value="F:hydrolase activity"/>
    <property type="evidence" value="ECO:0007669"/>
    <property type="project" value="UniProtKB-KW"/>
</dbReference>
<evidence type="ECO:0000313" key="5">
    <source>
        <dbReference type="Proteomes" id="UP000035368"/>
    </source>
</evidence>
<dbReference type="EMBL" id="CP011541">
    <property type="protein sequence ID" value="AKK03917.1"/>
    <property type="molecule type" value="Genomic_DNA"/>
</dbReference>
<organism evidence="4 5">
    <name type="scientific">Corynebacterium epidermidicanis</name>
    <dbReference type="NCBI Taxonomy" id="1050174"/>
    <lineage>
        <taxon>Bacteria</taxon>
        <taxon>Bacillati</taxon>
        <taxon>Actinomycetota</taxon>
        <taxon>Actinomycetes</taxon>
        <taxon>Mycobacteriales</taxon>
        <taxon>Corynebacteriaceae</taxon>
        <taxon>Corynebacterium</taxon>
    </lineage>
</organism>
<sequence length="290" mass="32181">MQNAEKTKKKRNRSWLWILLGVIVLLYPIVATLWNDHLLQRQADEYSSNVQNIHPNGEIDRLLADAHAYNSWLAQTGHHAMPPEPSSPGYDRYMSTLKNSSTGDTIARISIDSIGVDLPVSHTTHPDVLYHGAGHMFGSDLPVGGLGTNAVISAHTGMVNASMFDRLPAVKDGAVVKIQVLGQTNYYKVTGRKVVKPNDWQDVTYEPNRDKLTLVTCTPYGINSDRLLVVADRIDPSEATSVAGVHWPLSWWMILDLLILLIAGILLFIVEKRRRDKKKAQESEAAELAG</sequence>
<dbReference type="PATRIC" id="fig|1050174.4.peg.2101"/>
<protein>
    <submittedName>
        <fullName evidence="4">Sortase family protein, LPXTG-site transpeptidase</fullName>
        <ecNumber evidence="4">3.4.22.70</ecNumber>
    </submittedName>
</protein>
<evidence type="ECO:0000256" key="3">
    <source>
        <dbReference type="SAM" id="Phobius"/>
    </source>
</evidence>
<dbReference type="Proteomes" id="UP000035368">
    <property type="component" value="Chromosome"/>
</dbReference>
<dbReference type="STRING" id="1050174.CEPID_10435"/>
<accession>A0A0G3GYI2</accession>
<dbReference type="InterPro" id="IPR005754">
    <property type="entry name" value="Sortase"/>
</dbReference>
<dbReference type="RefSeq" id="WP_236684332.1">
    <property type="nucleotide sequence ID" value="NZ_CP011541.1"/>
</dbReference>
<keyword evidence="3" id="KW-0812">Transmembrane</keyword>
<proteinExistence type="predicted"/>
<dbReference type="CDD" id="cd05827">
    <property type="entry name" value="Sortase_C"/>
    <property type="match status" value="1"/>
</dbReference>
<keyword evidence="3" id="KW-1133">Transmembrane helix</keyword>
<dbReference type="InterPro" id="IPR023365">
    <property type="entry name" value="Sortase_dom-sf"/>
</dbReference>
<keyword evidence="1 4" id="KW-0378">Hydrolase</keyword>
<keyword evidence="5" id="KW-1185">Reference proteome</keyword>
<keyword evidence="3" id="KW-0472">Membrane</keyword>
<feature type="transmembrane region" description="Helical" evidence="3">
    <location>
        <begin position="249"/>
        <end position="270"/>
    </location>
</feature>
<dbReference type="NCBIfam" id="NF033745">
    <property type="entry name" value="class_C_sortase"/>
    <property type="match status" value="1"/>
</dbReference>
<evidence type="ECO:0000256" key="2">
    <source>
        <dbReference type="PIRSR" id="PIRSR605754-1"/>
    </source>
</evidence>
<dbReference type="SUPFAM" id="SSF63817">
    <property type="entry name" value="Sortase"/>
    <property type="match status" value="1"/>
</dbReference>
<dbReference type="InterPro" id="IPR042002">
    <property type="entry name" value="Sortase_C"/>
</dbReference>
<evidence type="ECO:0000313" key="4">
    <source>
        <dbReference type="EMBL" id="AKK03917.1"/>
    </source>
</evidence>
<gene>
    <name evidence="4" type="primary">srtB</name>
    <name evidence="4" type="ORF">CEPID_10435</name>
</gene>
<name>A0A0G3GYI2_9CORY</name>
<dbReference type="Pfam" id="PF04203">
    <property type="entry name" value="Sortase"/>
    <property type="match status" value="1"/>
</dbReference>
<evidence type="ECO:0000256" key="1">
    <source>
        <dbReference type="ARBA" id="ARBA00022801"/>
    </source>
</evidence>
<dbReference type="NCBIfam" id="TIGR01076">
    <property type="entry name" value="sortase_fam"/>
    <property type="match status" value="1"/>
</dbReference>
<feature type="transmembrane region" description="Helical" evidence="3">
    <location>
        <begin position="15"/>
        <end position="34"/>
    </location>
</feature>
<dbReference type="AlphaFoldDB" id="A0A0G3GYI2"/>
<feature type="active site" description="Proton donor/acceptor" evidence="2">
    <location>
        <position position="155"/>
    </location>
</feature>
<dbReference type="Gene3D" id="2.40.260.10">
    <property type="entry name" value="Sortase"/>
    <property type="match status" value="1"/>
</dbReference>
<reference evidence="4 5" key="1">
    <citation type="submission" date="2015-05" db="EMBL/GenBank/DDBJ databases">
        <title>Complete genome sequence of Corynebacterium epidermidicanis DSM 45586, isolated from the skin of a dog suffering from pruritus.</title>
        <authorList>
            <person name="Ruckert C."/>
            <person name="Albersmeier A."/>
            <person name="Winkler A."/>
            <person name="Tauch A."/>
        </authorList>
    </citation>
    <scope>NUCLEOTIDE SEQUENCE [LARGE SCALE GENOMIC DNA]</scope>
    <source>
        <strain evidence="4 5">DSM 45586</strain>
    </source>
</reference>
<feature type="active site" description="Acyl-thioester intermediate" evidence="2">
    <location>
        <position position="217"/>
    </location>
</feature>